<feature type="transmembrane region" description="Helical" evidence="1">
    <location>
        <begin position="18"/>
        <end position="36"/>
    </location>
</feature>
<sequence>MLIVLIKHILIVKIIKKFYYISLYYVTYITNYSWVIRGK</sequence>
<organism evidence="2">
    <name type="scientific">uncultured bacterium</name>
    <name type="common">gcode 4</name>
    <dbReference type="NCBI Taxonomy" id="1234023"/>
    <lineage>
        <taxon>Bacteria</taxon>
        <taxon>environmental samples</taxon>
    </lineage>
</organism>
<keyword evidence="1" id="KW-0472">Membrane</keyword>
<keyword evidence="1" id="KW-0812">Transmembrane</keyword>
<proteinExistence type="predicted"/>
<reference evidence="2" key="1">
    <citation type="journal article" date="2012" name="Science">
        <title>Fermentation, hydrogen, and sulfur metabolism in multiple uncultivated bacterial phyla.</title>
        <authorList>
            <person name="Wrighton K.C."/>
            <person name="Thomas B.C."/>
            <person name="Sharon I."/>
            <person name="Miller C.S."/>
            <person name="Castelle C.J."/>
            <person name="VerBerkmoes N.C."/>
            <person name="Wilkins M.J."/>
            <person name="Hettich R.L."/>
            <person name="Lipton M.S."/>
            <person name="Williams K.H."/>
            <person name="Long P.E."/>
            <person name="Banfield J.F."/>
        </authorList>
    </citation>
    <scope>NUCLEOTIDE SEQUENCE [LARGE SCALE GENOMIC DNA]</scope>
</reference>
<accession>K1XX83</accession>
<evidence type="ECO:0000256" key="1">
    <source>
        <dbReference type="SAM" id="Phobius"/>
    </source>
</evidence>
<comment type="caution">
    <text evidence="2">The sequence shown here is derived from an EMBL/GenBank/DDBJ whole genome shotgun (WGS) entry which is preliminary data.</text>
</comment>
<dbReference type="EMBL" id="AMFJ01036138">
    <property type="protein sequence ID" value="EKD25003.1"/>
    <property type="molecule type" value="Genomic_DNA"/>
</dbReference>
<keyword evidence="1" id="KW-1133">Transmembrane helix</keyword>
<evidence type="ECO:0000313" key="2">
    <source>
        <dbReference type="EMBL" id="EKD25003.1"/>
    </source>
</evidence>
<name>K1XX83_9BACT</name>
<protein>
    <submittedName>
        <fullName evidence="2">Uncharacterized protein</fullName>
    </submittedName>
</protein>
<dbReference type="AlphaFoldDB" id="K1XX83"/>
<gene>
    <name evidence="2" type="ORF">ACD_80C00131G0006</name>
</gene>